<organism evidence="1 2">
    <name type="scientific">Anopheles minimus</name>
    <dbReference type="NCBI Taxonomy" id="112268"/>
    <lineage>
        <taxon>Eukaryota</taxon>
        <taxon>Metazoa</taxon>
        <taxon>Ecdysozoa</taxon>
        <taxon>Arthropoda</taxon>
        <taxon>Hexapoda</taxon>
        <taxon>Insecta</taxon>
        <taxon>Pterygota</taxon>
        <taxon>Neoptera</taxon>
        <taxon>Endopterygota</taxon>
        <taxon>Diptera</taxon>
        <taxon>Nematocera</taxon>
        <taxon>Culicoidea</taxon>
        <taxon>Culicidae</taxon>
        <taxon>Anophelinae</taxon>
        <taxon>Anopheles</taxon>
    </lineage>
</organism>
<evidence type="ECO:0000313" key="1">
    <source>
        <dbReference type="EnsemblMetazoa" id="AMIN014052-PA"/>
    </source>
</evidence>
<keyword evidence="2" id="KW-1185">Reference proteome</keyword>
<name>A0A182WMU2_9DIPT</name>
<dbReference type="Proteomes" id="UP000075920">
    <property type="component" value="Unassembled WGS sequence"/>
</dbReference>
<reference evidence="1" key="2">
    <citation type="submission" date="2020-05" db="UniProtKB">
        <authorList>
            <consortium name="EnsemblMetazoa"/>
        </authorList>
    </citation>
    <scope>IDENTIFICATION</scope>
    <source>
        <strain evidence="1">MINIMUS1</strain>
    </source>
</reference>
<protein>
    <submittedName>
        <fullName evidence="1">Uncharacterized protein</fullName>
    </submittedName>
</protein>
<dbReference type="VEuPathDB" id="VectorBase:AMIN014052"/>
<reference evidence="2" key="1">
    <citation type="submission" date="2013-03" db="EMBL/GenBank/DDBJ databases">
        <title>The Genome Sequence of Anopheles minimus MINIMUS1.</title>
        <authorList>
            <consortium name="The Broad Institute Genomics Platform"/>
            <person name="Neafsey D.E."/>
            <person name="Walton C."/>
            <person name="Walker B."/>
            <person name="Young S.K."/>
            <person name="Zeng Q."/>
            <person name="Gargeya S."/>
            <person name="Fitzgerald M."/>
            <person name="Haas B."/>
            <person name="Abouelleil A."/>
            <person name="Allen A.W."/>
            <person name="Alvarado L."/>
            <person name="Arachchi H.M."/>
            <person name="Berlin A.M."/>
            <person name="Chapman S.B."/>
            <person name="Gainer-Dewar J."/>
            <person name="Goldberg J."/>
            <person name="Griggs A."/>
            <person name="Gujja S."/>
            <person name="Hansen M."/>
            <person name="Howarth C."/>
            <person name="Imamovic A."/>
            <person name="Ireland A."/>
            <person name="Larimer J."/>
            <person name="McCowan C."/>
            <person name="Murphy C."/>
            <person name="Pearson M."/>
            <person name="Poon T.W."/>
            <person name="Priest M."/>
            <person name="Roberts A."/>
            <person name="Saif S."/>
            <person name="Shea T."/>
            <person name="Sisk P."/>
            <person name="Sykes S."/>
            <person name="Wortman J."/>
            <person name="Nusbaum C."/>
            <person name="Birren B."/>
        </authorList>
    </citation>
    <scope>NUCLEOTIDE SEQUENCE [LARGE SCALE GENOMIC DNA]</scope>
    <source>
        <strain evidence="2">MINIMUS1</strain>
    </source>
</reference>
<evidence type="ECO:0000313" key="2">
    <source>
        <dbReference type="Proteomes" id="UP000075920"/>
    </source>
</evidence>
<sequence length="78" mass="9125">MAGYTQQPLDCHLSDRLAEQHLLQYLRVGRCLNGRKQQKQMPEPYTTTLFVQQCNRLILQQQHLVASIQPGLIRSEKY</sequence>
<dbReference type="EnsemblMetazoa" id="AMIN014052-RA">
    <property type="protein sequence ID" value="AMIN014052-PA"/>
    <property type="gene ID" value="AMIN014052"/>
</dbReference>
<accession>A0A182WMU2</accession>
<dbReference type="AlphaFoldDB" id="A0A182WMU2"/>
<proteinExistence type="predicted"/>